<dbReference type="PROSITE" id="PS50026">
    <property type="entry name" value="EGF_3"/>
    <property type="match status" value="4"/>
</dbReference>
<dbReference type="FunFam" id="2.10.25.10:FF:000185">
    <property type="entry name" value="basement membrane-specific heparan sulfate proteoglycan core protein-like"/>
    <property type="match status" value="1"/>
</dbReference>
<comment type="caution">
    <text evidence="6">Lacks conserved residue(s) required for the propagation of feature annotation.</text>
</comment>
<keyword evidence="7" id="KW-0472">Membrane</keyword>
<accession>A0A9W7WMQ9</accession>
<dbReference type="FunFam" id="2.10.25.10:FF:000173">
    <property type="entry name" value="Neurogenic locus notch protein 2"/>
    <property type="match status" value="1"/>
</dbReference>
<organism evidence="10 11">
    <name type="scientific">Triplophysa rosa</name>
    <name type="common">Cave loach</name>
    <dbReference type="NCBI Taxonomy" id="992332"/>
    <lineage>
        <taxon>Eukaryota</taxon>
        <taxon>Metazoa</taxon>
        <taxon>Chordata</taxon>
        <taxon>Craniata</taxon>
        <taxon>Vertebrata</taxon>
        <taxon>Euteleostomi</taxon>
        <taxon>Actinopterygii</taxon>
        <taxon>Neopterygii</taxon>
        <taxon>Teleostei</taxon>
        <taxon>Ostariophysi</taxon>
        <taxon>Cypriniformes</taxon>
        <taxon>Nemacheilidae</taxon>
        <taxon>Triplophysa</taxon>
    </lineage>
</organism>
<evidence type="ECO:0000256" key="8">
    <source>
        <dbReference type="SAM" id="SignalP"/>
    </source>
</evidence>
<comment type="caution">
    <text evidence="10">The sequence shown here is derived from an EMBL/GenBank/DDBJ whole genome shotgun (WGS) entry which is preliminary data.</text>
</comment>
<feature type="disulfide bond" evidence="6">
    <location>
        <begin position="91"/>
        <end position="100"/>
    </location>
</feature>
<protein>
    <recommendedName>
        <fullName evidence="9">EGF-like domain-containing protein</fullName>
    </recommendedName>
</protein>
<evidence type="ECO:0000256" key="6">
    <source>
        <dbReference type="PROSITE-ProRule" id="PRU00076"/>
    </source>
</evidence>
<feature type="domain" description="EGF-like" evidence="9">
    <location>
        <begin position="103"/>
        <end position="143"/>
    </location>
</feature>
<dbReference type="GO" id="GO:0005886">
    <property type="term" value="C:plasma membrane"/>
    <property type="evidence" value="ECO:0007669"/>
    <property type="project" value="TreeGrafter"/>
</dbReference>
<feature type="domain" description="EGF-like" evidence="9">
    <location>
        <begin position="65"/>
        <end position="101"/>
    </location>
</feature>
<dbReference type="EMBL" id="JAFHDT010000010">
    <property type="protein sequence ID" value="KAI7805037.1"/>
    <property type="molecule type" value="Genomic_DNA"/>
</dbReference>
<dbReference type="Gene3D" id="2.10.25.10">
    <property type="entry name" value="Laminin"/>
    <property type="match status" value="5"/>
</dbReference>
<evidence type="ECO:0000256" key="2">
    <source>
        <dbReference type="ARBA" id="ARBA00022729"/>
    </source>
</evidence>
<dbReference type="Proteomes" id="UP001059041">
    <property type="component" value="Linkage Group LG10"/>
</dbReference>
<dbReference type="AlphaFoldDB" id="A0A9W7WMQ9"/>
<evidence type="ECO:0000256" key="5">
    <source>
        <dbReference type="ARBA" id="ARBA00023180"/>
    </source>
</evidence>
<feature type="domain" description="EGF-like" evidence="9">
    <location>
        <begin position="144"/>
        <end position="176"/>
    </location>
</feature>
<dbReference type="GO" id="GO:0005509">
    <property type="term" value="F:calcium ion binding"/>
    <property type="evidence" value="ECO:0007669"/>
    <property type="project" value="InterPro"/>
</dbReference>
<proteinExistence type="predicted"/>
<dbReference type="FunFam" id="2.10.25.10:FF:000066">
    <property type="entry name" value="FAT atypical cadherin 4"/>
    <property type="match status" value="1"/>
</dbReference>
<gene>
    <name evidence="10" type="ORF">IRJ41_024438</name>
</gene>
<keyword evidence="11" id="KW-1185">Reference proteome</keyword>
<feature type="domain" description="EGF-like" evidence="9">
    <location>
        <begin position="179"/>
        <end position="216"/>
    </location>
</feature>
<dbReference type="Pfam" id="PF00008">
    <property type="entry name" value="EGF"/>
    <property type="match status" value="4"/>
</dbReference>
<dbReference type="PROSITE" id="PS01186">
    <property type="entry name" value="EGF_2"/>
    <property type="match status" value="4"/>
</dbReference>
<feature type="transmembrane region" description="Helical" evidence="7">
    <location>
        <begin position="272"/>
        <end position="293"/>
    </location>
</feature>
<evidence type="ECO:0000256" key="7">
    <source>
        <dbReference type="SAM" id="Phobius"/>
    </source>
</evidence>
<dbReference type="PANTHER" id="PTHR24044">
    <property type="entry name" value="NOTCH LIGAND FAMILY MEMBER"/>
    <property type="match status" value="1"/>
</dbReference>
<dbReference type="SMART" id="SM00179">
    <property type="entry name" value="EGF_CA"/>
    <property type="match status" value="4"/>
</dbReference>
<evidence type="ECO:0000259" key="9">
    <source>
        <dbReference type="PROSITE" id="PS50026"/>
    </source>
</evidence>
<feature type="signal peptide" evidence="8">
    <location>
        <begin position="1"/>
        <end position="24"/>
    </location>
</feature>
<keyword evidence="3" id="KW-0677">Repeat</keyword>
<dbReference type="GO" id="GO:0007219">
    <property type="term" value="P:Notch signaling pathway"/>
    <property type="evidence" value="ECO:0007669"/>
    <property type="project" value="TreeGrafter"/>
</dbReference>
<keyword evidence="7" id="KW-0812">Transmembrane</keyword>
<dbReference type="PROSITE" id="PS00022">
    <property type="entry name" value="EGF_1"/>
    <property type="match status" value="4"/>
</dbReference>
<keyword evidence="1 6" id="KW-0245">EGF-like domain</keyword>
<sequence length="346" mass="37415">MFFSCWDHVRAALLHLCFHSRCRAGWRGVACDRCVPLAGCAHGSCEEPGRCVCERGWTGARCDRDIGLCSSKPCLGNSSCLNVGDGFICICAAGFTGKHCQQKNTPCSPDGSSCQNGGTCVDSSGSDNSSCICPSGFTGRFCEINVCDPNPCENDGICSRRDLTFTCICPPAFSGPVCSFRLCSSVRCINGGTCFDHTDSPIRCVCPPGFTGSSCELHVNKLKVKPRFKAAVPGHTFHRSHRPADRELLKITMKETVGASGSLATQSQVVCLTVLGLLTCLVVLVTTGIIFFNRCETWMANVKYSQLVRQRRDFLLRAGDGEDHTINVIIPEKIKLSNYGQGYTSM</sequence>
<evidence type="ECO:0000256" key="1">
    <source>
        <dbReference type="ARBA" id="ARBA00022536"/>
    </source>
</evidence>
<keyword evidence="7" id="KW-1133">Transmembrane helix</keyword>
<keyword evidence="4 6" id="KW-1015">Disulfide bond</keyword>
<keyword evidence="5" id="KW-0325">Glycoprotein</keyword>
<dbReference type="InterPro" id="IPR050906">
    <property type="entry name" value="Notch_signaling"/>
</dbReference>
<feature type="disulfide bond" evidence="6">
    <location>
        <begin position="133"/>
        <end position="142"/>
    </location>
</feature>
<dbReference type="PRINTS" id="PR00010">
    <property type="entry name" value="EGFBLOOD"/>
</dbReference>
<feature type="chain" id="PRO_5040774323" description="EGF-like domain-containing protein" evidence="8">
    <location>
        <begin position="25"/>
        <end position="346"/>
    </location>
</feature>
<dbReference type="InterPro" id="IPR001881">
    <property type="entry name" value="EGF-like_Ca-bd_dom"/>
</dbReference>
<evidence type="ECO:0000256" key="3">
    <source>
        <dbReference type="ARBA" id="ARBA00022737"/>
    </source>
</evidence>
<dbReference type="PROSITE" id="PS00010">
    <property type="entry name" value="ASX_HYDROXYL"/>
    <property type="match status" value="1"/>
</dbReference>
<dbReference type="InterPro" id="IPR000152">
    <property type="entry name" value="EGF-type_Asp/Asn_hydroxyl_site"/>
</dbReference>
<name>A0A9W7WMQ9_TRIRA</name>
<dbReference type="GO" id="GO:0005112">
    <property type="term" value="F:Notch binding"/>
    <property type="evidence" value="ECO:0007669"/>
    <property type="project" value="TreeGrafter"/>
</dbReference>
<dbReference type="PANTHER" id="PTHR24044:SF504">
    <property type="entry name" value="EGF-LIKE DOMAIN-CONTAINING PROTEIN"/>
    <property type="match status" value="1"/>
</dbReference>
<dbReference type="SMART" id="SM00181">
    <property type="entry name" value="EGF"/>
    <property type="match status" value="5"/>
</dbReference>
<dbReference type="FunFam" id="2.10.25.10:FF:000118">
    <property type="entry name" value="protein delta homolog 2"/>
    <property type="match status" value="1"/>
</dbReference>
<dbReference type="InterPro" id="IPR000742">
    <property type="entry name" value="EGF"/>
</dbReference>
<evidence type="ECO:0000256" key="4">
    <source>
        <dbReference type="ARBA" id="ARBA00023157"/>
    </source>
</evidence>
<evidence type="ECO:0000313" key="11">
    <source>
        <dbReference type="Proteomes" id="UP001059041"/>
    </source>
</evidence>
<evidence type="ECO:0000313" key="10">
    <source>
        <dbReference type="EMBL" id="KAI7805037.1"/>
    </source>
</evidence>
<keyword evidence="2 8" id="KW-0732">Signal</keyword>
<feature type="disulfide bond" evidence="6">
    <location>
        <begin position="206"/>
        <end position="215"/>
    </location>
</feature>
<dbReference type="CDD" id="cd00054">
    <property type="entry name" value="EGF_CA"/>
    <property type="match status" value="4"/>
</dbReference>
<dbReference type="SUPFAM" id="SSF57196">
    <property type="entry name" value="EGF/Laminin"/>
    <property type="match status" value="4"/>
</dbReference>
<dbReference type="GO" id="GO:0045746">
    <property type="term" value="P:negative regulation of Notch signaling pathway"/>
    <property type="evidence" value="ECO:0007669"/>
    <property type="project" value="TreeGrafter"/>
</dbReference>
<reference evidence="10" key="1">
    <citation type="submission" date="2021-02" db="EMBL/GenBank/DDBJ databases">
        <title>Comparative genomics reveals that relaxation of natural selection precedes convergent phenotypic evolution of cavefish.</title>
        <authorList>
            <person name="Peng Z."/>
        </authorList>
    </citation>
    <scope>NUCLEOTIDE SEQUENCE</scope>
    <source>
        <tissue evidence="10">Muscle</tissue>
    </source>
</reference>
<dbReference type="Pfam" id="PF21700">
    <property type="entry name" value="EGF_DL_JAG"/>
    <property type="match status" value="1"/>
</dbReference>
<feature type="disulfide bond" evidence="6">
    <location>
        <begin position="114"/>
        <end position="131"/>
    </location>
</feature>